<evidence type="ECO:0000313" key="4">
    <source>
        <dbReference type="Proteomes" id="UP000504607"/>
    </source>
</evidence>
<dbReference type="CDD" id="cd15800">
    <property type="entry name" value="PMEI-like_2"/>
    <property type="match status" value="1"/>
</dbReference>
<dbReference type="PANTHER" id="PTHR31080:SF274">
    <property type="entry name" value="PECTINESTERASE_PECTINESTERASE INHIBITOR 26"/>
    <property type="match status" value="1"/>
</dbReference>
<keyword evidence="2" id="KW-1133">Transmembrane helix</keyword>
<gene>
    <name evidence="5" type="primary">LOC105056736</name>
</gene>
<dbReference type="InterPro" id="IPR051955">
    <property type="entry name" value="PME_Inhibitor"/>
</dbReference>
<feature type="domain" description="Pectinesterase inhibitor" evidence="3">
    <location>
        <begin position="85"/>
        <end position="230"/>
    </location>
</feature>
<evidence type="ECO:0000256" key="2">
    <source>
        <dbReference type="SAM" id="Phobius"/>
    </source>
</evidence>
<dbReference type="OrthoDB" id="770764at2759"/>
<evidence type="ECO:0000256" key="1">
    <source>
        <dbReference type="ARBA" id="ARBA00022729"/>
    </source>
</evidence>
<dbReference type="Gene3D" id="1.20.140.40">
    <property type="entry name" value="Invertase/pectin methylesterase inhibitor family protein"/>
    <property type="match status" value="1"/>
</dbReference>
<dbReference type="NCBIfam" id="TIGR01614">
    <property type="entry name" value="PME_inhib"/>
    <property type="match status" value="1"/>
</dbReference>
<dbReference type="InterPro" id="IPR035513">
    <property type="entry name" value="Invertase/methylesterase_inhib"/>
</dbReference>
<dbReference type="InterPro" id="IPR006501">
    <property type="entry name" value="Pectinesterase_inhib_dom"/>
</dbReference>
<reference evidence="5" key="1">
    <citation type="submission" date="2025-08" db="UniProtKB">
        <authorList>
            <consortium name="RefSeq"/>
        </authorList>
    </citation>
    <scope>IDENTIFICATION</scope>
</reference>
<name>A0A6I9S410_ELAGV</name>
<keyword evidence="2" id="KW-0812">Transmembrane</keyword>
<evidence type="ECO:0000313" key="5">
    <source>
        <dbReference type="RefSeq" id="XP_010937347.2"/>
    </source>
</evidence>
<dbReference type="GO" id="GO:0004857">
    <property type="term" value="F:enzyme inhibitor activity"/>
    <property type="evidence" value="ECO:0007669"/>
    <property type="project" value="InterPro"/>
</dbReference>
<accession>A0A6I9S410</accession>
<keyword evidence="2" id="KW-0472">Membrane</keyword>
<organism evidence="4 5">
    <name type="scientific">Elaeis guineensis var. tenera</name>
    <name type="common">Oil palm</name>
    <dbReference type="NCBI Taxonomy" id="51953"/>
    <lineage>
        <taxon>Eukaryota</taxon>
        <taxon>Viridiplantae</taxon>
        <taxon>Streptophyta</taxon>
        <taxon>Embryophyta</taxon>
        <taxon>Tracheophyta</taxon>
        <taxon>Spermatophyta</taxon>
        <taxon>Magnoliopsida</taxon>
        <taxon>Liliopsida</taxon>
        <taxon>Arecaceae</taxon>
        <taxon>Arecoideae</taxon>
        <taxon>Cocoseae</taxon>
        <taxon>Elaeidinae</taxon>
        <taxon>Elaeis</taxon>
    </lineage>
</organism>
<dbReference type="PANTHER" id="PTHR31080">
    <property type="entry name" value="PECTINESTERASE INHIBITOR-LIKE"/>
    <property type="match status" value="1"/>
</dbReference>
<dbReference type="SUPFAM" id="SSF101148">
    <property type="entry name" value="Plant invertase/pectin methylesterase inhibitor"/>
    <property type="match status" value="1"/>
</dbReference>
<dbReference type="FunCoup" id="A0A6I9S410">
    <property type="interactions" value="16"/>
</dbReference>
<keyword evidence="1" id="KW-0732">Signal</keyword>
<protein>
    <submittedName>
        <fullName evidence="5">Uncharacterized protein LOC105056736</fullName>
    </submittedName>
</protein>
<feature type="transmembrane region" description="Helical" evidence="2">
    <location>
        <begin position="53"/>
        <end position="74"/>
    </location>
</feature>
<proteinExistence type="predicted"/>
<keyword evidence="4" id="KW-1185">Reference proteome</keyword>
<dbReference type="Proteomes" id="UP000504607">
    <property type="component" value="Chromosome 13"/>
</dbReference>
<dbReference type="RefSeq" id="XP_010937347.2">
    <property type="nucleotide sequence ID" value="XM_010939045.2"/>
</dbReference>
<dbReference type="KEGG" id="egu:105056736"/>
<dbReference type="InParanoid" id="A0A6I9S410"/>
<dbReference type="AlphaFoldDB" id="A0A6I9S410"/>
<dbReference type="SMART" id="SM00856">
    <property type="entry name" value="PMEI"/>
    <property type="match status" value="1"/>
</dbReference>
<evidence type="ECO:0000259" key="3">
    <source>
        <dbReference type="SMART" id="SM00856"/>
    </source>
</evidence>
<dbReference type="Pfam" id="PF04043">
    <property type="entry name" value="PMEI"/>
    <property type="match status" value="1"/>
</dbReference>
<sequence length="239" mass="26148">MGSGEWYTLVQKGKLTILNLPSPPLISSPSPTPSILLWPHFTLSATMRPGSTLLLLILAISSAVLTLASSTTVLKVSHHHKPLPLVDPRIVTFCNQTNHPEICIKSARLYGAKLRVIDATNVFNMLIEALQDRTHVIIARTKAMAKTQTSDQVLTCIESCLEYYNDAMDYTKEGVDAFVAGDVGTFITRLSAAITMFSTCNDGFVDFSIPNPLEEQNDRLMNMAGNCIAIGKLNFKGAY</sequence>